<comment type="caution">
    <text evidence="6">The sequence shown here is derived from an EMBL/GenBank/DDBJ whole genome shotgun (WGS) entry which is preliminary data.</text>
</comment>
<evidence type="ECO:0000256" key="3">
    <source>
        <dbReference type="ARBA" id="ARBA00022942"/>
    </source>
</evidence>
<sequence>MMEKITIAQIDPGFTEAISQAANHPNAQDGFYINVLGPQDRVNDFNFTVAGKPVSFECNNHPESVFEVKKNGLYRATLDGQSYTFKTASEKGTMGDTSSNLKTIDVVESDGAKYVTGDSDGSVQVYDATHTPLQYFANIHDSYITSTRFFPSGKVVLSASSDMRLKVLSVEDGSNPRTLVGHRSAISGTAIIGRGRNVLSSSSDGTIRLWECGSGTNIHTFTRRENVADPVSSMFLIPNDDSNVSNPVQGHDNEYGTEGNIVLGAYDSGVAVAFDVFSKNQIMQLPNEFLSSCTAVSADSTNPNYIYTGYANGMVAQWDMRSPDASLEKIMVGESMAISDIKHIEDKLAISANWEVNLLVGVDNVTRKIDTQNPDILVSNDHFLSIAHYCDRNGVPKLIGVGDDSVFYEYSLQF</sequence>
<dbReference type="SMART" id="SM00320">
    <property type="entry name" value="WD40"/>
    <property type="match status" value="4"/>
</dbReference>
<comment type="similarity">
    <text evidence="4">Belongs to the WD repeat PAAF1/RPN14 family.</text>
</comment>
<evidence type="ECO:0000256" key="2">
    <source>
        <dbReference type="ARBA" id="ARBA00022737"/>
    </source>
</evidence>
<dbReference type="InterPro" id="IPR001680">
    <property type="entry name" value="WD40_rpt"/>
</dbReference>
<dbReference type="PANTHER" id="PTHR19857">
    <property type="entry name" value="MITOCHONDRIAL DIVISION PROTEIN 1-RELATED"/>
    <property type="match status" value="1"/>
</dbReference>
<dbReference type="SUPFAM" id="SSF50978">
    <property type="entry name" value="WD40 repeat-like"/>
    <property type="match status" value="1"/>
</dbReference>
<dbReference type="EMBL" id="BTGD01000016">
    <property type="protein sequence ID" value="GMM57803.1"/>
    <property type="molecule type" value="Genomic_DNA"/>
</dbReference>
<reference evidence="6 7" key="1">
    <citation type="journal article" date="2023" name="Elife">
        <title>Identification of key yeast species and microbe-microbe interactions impacting larval growth of Drosophila in the wild.</title>
        <authorList>
            <person name="Mure A."/>
            <person name="Sugiura Y."/>
            <person name="Maeda R."/>
            <person name="Honda K."/>
            <person name="Sakurai N."/>
            <person name="Takahashi Y."/>
            <person name="Watada M."/>
            <person name="Katoh T."/>
            <person name="Gotoh A."/>
            <person name="Gotoh Y."/>
            <person name="Taniguchi I."/>
            <person name="Nakamura K."/>
            <person name="Hayashi T."/>
            <person name="Katayama T."/>
            <person name="Uemura T."/>
            <person name="Hattori Y."/>
        </authorList>
    </citation>
    <scope>NUCLEOTIDE SEQUENCE [LARGE SCALE GENOMIC DNA]</scope>
    <source>
        <strain evidence="6 7">KH-74</strain>
    </source>
</reference>
<keyword evidence="2" id="KW-0677">Repeat</keyword>
<dbReference type="Gene3D" id="2.130.10.10">
    <property type="entry name" value="YVTN repeat-like/Quinoprotein amine dehydrogenase"/>
    <property type="match status" value="2"/>
</dbReference>
<evidence type="ECO:0000256" key="1">
    <source>
        <dbReference type="ARBA" id="ARBA00022574"/>
    </source>
</evidence>
<evidence type="ECO:0000313" key="6">
    <source>
        <dbReference type="EMBL" id="GMM57803.1"/>
    </source>
</evidence>
<feature type="repeat" description="WD" evidence="5">
    <location>
        <begin position="137"/>
        <end position="178"/>
    </location>
</feature>
<dbReference type="InterPro" id="IPR051179">
    <property type="entry name" value="WD_repeat_multifunction"/>
</dbReference>
<keyword evidence="7" id="KW-1185">Reference proteome</keyword>
<dbReference type="PROSITE" id="PS50082">
    <property type="entry name" value="WD_REPEATS_2"/>
    <property type="match status" value="2"/>
</dbReference>
<dbReference type="AlphaFoldDB" id="A0AAV5S2M2"/>
<evidence type="ECO:0000256" key="4">
    <source>
        <dbReference type="ARBA" id="ARBA00038321"/>
    </source>
</evidence>
<accession>A0AAV5S2M2</accession>
<organism evidence="6 7">
    <name type="scientific">Maudiozyma humilis</name>
    <name type="common">Sour dough yeast</name>
    <name type="synonym">Kazachstania humilis</name>
    <dbReference type="NCBI Taxonomy" id="51915"/>
    <lineage>
        <taxon>Eukaryota</taxon>
        <taxon>Fungi</taxon>
        <taxon>Dikarya</taxon>
        <taxon>Ascomycota</taxon>
        <taxon>Saccharomycotina</taxon>
        <taxon>Saccharomycetes</taxon>
        <taxon>Saccharomycetales</taxon>
        <taxon>Saccharomycetaceae</taxon>
        <taxon>Maudiozyma</taxon>
    </lineage>
</organism>
<feature type="repeat" description="WD" evidence="5">
    <location>
        <begin position="179"/>
        <end position="220"/>
    </location>
</feature>
<keyword evidence="1 5" id="KW-0853">WD repeat</keyword>
<dbReference type="Pfam" id="PF00400">
    <property type="entry name" value="WD40"/>
    <property type="match status" value="2"/>
</dbReference>
<proteinExistence type="inferred from homology"/>
<dbReference type="InterPro" id="IPR015943">
    <property type="entry name" value="WD40/YVTN_repeat-like_dom_sf"/>
</dbReference>
<dbReference type="PROSITE" id="PS50294">
    <property type="entry name" value="WD_REPEATS_REGION"/>
    <property type="match status" value="1"/>
</dbReference>
<dbReference type="InterPro" id="IPR036322">
    <property type="entry name" value="WD40_repeat_dom_sf"/>
</dbReference>
<keyword evidence="3" id="KW-0647">Proteasome</keyword>
<evidence type="ECO:0000256" key="5">
    <source>
        <dbReference type="PROSITE-ProRule" id="PRU00221"/>
    </source>
</evidence>
<evidence type="ECO:0000313" key="7">
    <source>
        <dbReference type="Proteomes" id="UP001377567"/>
    </source>
</evidence>
<dbReference type="GO" id="GO:0000502">
    <property type="term" value="C:proteasome complex"/>
    <property type="evidence" value="ECO:0007669"/>
    <property type="project" value="UniProtKB-KW"/>
</dbReference>
<dbReference type="PANTHER" id="PTHR19857:SF19">
    <property type="entry name" value="26S PROTEASOME REGULATORY SUBUNIT RPN14"/>
    <property type="match status" value="1"/>
</dbReference>
<gene>
    <name evidence="6" type="ORF">DAKH74_044190</name>
</gene>
<dbReference type="Proteomes" id="UP001377567">
    <property type="component" value="Unassembled WGS sequence"/>
</dbReference>
<protein>
    <submittedName>
        <fullName evidence="6">Rpn14 protein</fullName>
    </submittedName>
</protein>
<name>A0AAV5S2M2_MAUHU</name>